<feature type="non-terminal residue" evidence="2">
    <location>
        <position position="104"/>
    </location>
</feature>
<keyword evidence="1" id="KW-1133">Transmembrane helix</keyword>
<dbReference type="EMBL" id="DUTF01000306">
    <property type="protein sequence ID" value="HHY27846.1"/>
    <property type="molecule type" value="Genomic_DNA"/>
</dbReference>
<proteinExistence type="predicted"/>
<dbReference type="Proteomes" id="UP000553059">
    <property type="component" value="Unassembled WGS sequence"/>
</dbReference>
<reference evidence="2 3" key="1">
    <citation type="journal article" date="2020" name="Biotechnol. Biofuels">
        <title>New insights from the biogas microbiome by comprehensive genome-resolved metagenomics of nearly 1600 species originating from multiple anaerobic digesters.</title>
        <authorList>
            <person name="Campanaro S."/>
            <person name="Treu L."/>
            <person name="Rodriguez-R L.M."/>
            <person name="Kovalovszki A."/>
            <person name="Ziels R.M."/>
            <person name="Maus I."/>
            <person name="Zhu X."/>
            <person name="Kougias P.G."/>
            <person name="Basile A."/>
            <person name="Luo G."/>
            <person name="Schluter A."/>
            <person name="Konstantinidis K.T."/>
            <person name="Angelidaki I."/>
        </authorList>
    </citation>
    <scope>NUCLEOTIDE SEQUENCE [LARGE SCALE GENOMIC DNA]</scope>
    <source>
        <strain evidence="2">AS05jafATM_4</strain>
    </source>
</reference>
<feature type="transmembrane region" description="Helical" evidence="1">
    <location>
        <begin position="6"/>
        <end position="29"/>
    </location>
</feature>
<dbReference type="GO" id="GO:0016301">
    <property type="term" value="F:kinase activity"/>
    <property type="evidence" value="ECO:0007669"/>
    <property type="project" value="UniProtKB-KW"/>
</dbReference>
<evidence type="ECO:0000313" key="2">
    <source>
        <dbReference type="EMBL" id="HHY27846.1"/>
    </source>
</evidence>
<keyword evidence="2" id="KW-0808">Transferase</keyword>
<keyword evidence="2" id="KW-0418">Kinase</keyword>
<dbReference type="AlphaFoldDB" id="A0A7C6Z5Y4"/>
<name>A0A7C6Z5Y4_9FIRM</name>
<keyword evidence="1" id="KW-0472">Membrane</keyword>
<gene>
    <name evidence="2" type="ORF">GX523_14090</name>
</gene>
<organism evidence="2 3">
    <name type="scientific">Desulfitobacterium dehalogenans</name>
    <dbReference type="NCBI Taxonomy" id="36854"/>
    <lineage>
        <taxon>Bacteria</taxon>
        <taxon>Bacillati</taxon>
        <taxon>Bacillota</taxon>
        <taxon>Clostridia</taxon>
        <taxon>Eubacteriales</taxon>
        <taxon>Desulfitobacteriaceae</taxon>
        <taxon>Desulfitobacterium</taxon>
    </lineage>
</organism>
<evidence type="ECO:0000256" key="1">
    <source>
        <dbReference type="SAM" id="Phobius"/>
    </source>
</evidence>
<protein>
    <submittedName>
        <fullName evidence="2">Two-component sensor histidine kinase</fullName>
    </submittedName>
</protein>
<accession>A0A7C6Z5Y4</accession>
<comment type="caution">
    <text evidence="2">The sequence shown here is derived from an EMBL/GenBank/DDBJ whole genome shotgun (WGS) entry which is preliminary data.</text>
</comment>
<keyword evidence="1" id="KW-0812">Transmembrane</keyword>
<sequence length="104" mass="11872">MKQRTFLTTLGLFLIFFNLGIFFVSNTMFRDTINRAEERSLGEHYFIASALIKDFRAVESRGTDVNSSITSLLQPYSYLSGDNKAGLALYREDQLIYSNKDAII</sequence>
<evidence type="ECO:0000313" key="3">
    <source>
        <dbReference type="Proteomes" id="UP000553059"/>
    </source>
</evidence>